<evidence type="ECO:0000256" key="4">
    <source>
        <dbReference type="ARBA" id="ARBA00022723"/>
    </source>
</evidence>
<keyword evidence="13" id="KW-1185">Reference proteome</keyword>
<evidence type="ECO:0000259" key="11">
    <source>
        <dbReference type="Pfam" id="PF08245"/>
    </source>
</evidence>
<evidence type="ECO:0000256" key="6">
    <source>
        <dbReference type="ARBA" id="ARBA00022840"/>
    </source>
</evidence>
<dbReference type="InterPro" id="IPR004101">
    <property type="entry name" value="Mur_ligase_C"/>
</dbReference>
<evidence type="ECO:0000259" key="10">
    <source>
        <dbReference type="Pfam" id="PF02875"/>
    </source>
</evidence>
<keyword evidence="4" id="KW-0479">Metal-binding</keyword>
<accession>A0ABX5SLQ8</accession>
<feature type="domain" description="Mur ligase central" evidence="11">
    <location>
        <begin position="46"/>
        <end position="194"/>
    </location>
</feature>
<dbReference type="Pfam" id="PF02875">
    <property type="entry name" value="Mur_ligase_C"/>
    <property type="match status" value="1"/>
</dbReference>
<evidence type="ECO:0000256" key="9">
    <source>
        <dbReference type="ARBA" id="ARBA00047493"/>
    </source>
</evidence>
<dbReference type="EC" id="6.3.2.17" evidence="2"/>
<dbReference type="SUPFAM" id="SSF53623">
    <property type="entry name" value="MurD-like peptide ligases, catalytic domain"/>
    <property type="match status" value="1"/>
</dbReference>
<evidence type="ECO:0000256" key="7">
    <source>
        <dbReference type="ARBA" id="ARBA00022842"/>
    </source>
</evidence>
<reference evidence="12 13" key="1">
    <citation type="submission" date="2019-03" db="EMBL/GenBank/DDBJ databases">
        <title>Complete Genome Sequence of Leuconostoc kimchii strain NKJ218 Isolated from Homemade Kimchi.</title>
        <authorList>
            <person name="Jung J.Y."/>
            <person name="Jin H.M."/>
            <person name="Jung J.-W."/>
            <person name="Lee S.-Y."/>
            <person name="Ryu B.-G."/>
            <person name="Han S.-S."/>
            <person name="Kang H.K."/>
            <person name="Choi H.W."/>
            <person name="Chung E.J."/>
            <person name="Choi K.-M."/>
        </authorList>
    </citation>
    <scope>NUCLEOTIDE SEQUENCE [LARGE SCALE GENOMIC DNA]</scope>
    <source>
        <strain evidence="12 13">NKJ218</strain>
    </source>
</reference>
<dbReference type="InterPro" id="IPR036565">
    <property type="entry name" value="Mur-like_cat_sf"/>
</dbReference>
<proteinExistence type="inferred from homology"/>
<dbReference type="NCBIfam" id="TIGR01499">
    <property type="entry name" value="folC"/>
    <property type="match status" value="1"/>
</dbReference>
<gene>
    <name evidence="12" type="ORF">EW139_02815</name>
</gene>
<dbReference type="Gene3D" id="3.90.190.20">
    <property type="entry name" value="Mur ligase, C-terminal domain"/>
    <property type="match status" value="1"/>
</dbReference>
<dbReference type="Proteomes" id="UP000295756">
    <property type="component" value="Chromosome"/>
</dbReference>
<name>A0ABX5SLQ8_9LACO</name>
<protein>
    <recommendedName>
        <fullName evidence="2">tetrahydrofolate synthase</fullName>
        <ecNumber evidence="2">6.3.2.17</ecNumber>
    </recommendedName>
    <alternativeName>
        <fullName evidence="8">Tetrahydrofolylpolyglutamate synthase</fullName>
    </alternativeName>
</protein>
<evidence type="ECO:0000256" key="5">
    <source>
        <dbReference type="ARBA" id="ARBA00022741"/>
    </source>
</evidence>
<dbReference type="PROSITE" id="PS01012">
    <property type="entry name" value="FOLYLPOLYGLU_SYNT_2"/>
    <property type="match status" value="1"/>
</dbReference>
<dbReference type="PANTHER" id="PTHR11136:SF0">
    <property type="entry name" value="DIHYDROFOLATE SYNTHETASE-RELATED"/>
    <property type="match status" value="1"/>
</dbReference>
<comment type="similarity">
    <text evidence="1">Belongs to the folylpolyglutamate synthase family.</text>
</comment>
<dbReference type="Pfam" id="PF08245">
    <property type="entry name" value="Mur_ligase_M"/>
    <property type="match status" value="1"/>
</dbReference>
<dbReference type="InterPro" id="IPR018109">
    <property type="entry name" value="Folylpolyglutamate_synth_CS"/>
</dbReference>
<evidence type="ECO:0000256" key="8">
    <source>
        <dbReference type="ARBA" id="ARBA00030592"/>
    </source>
</evidence>
<keyword evidence="5" id="KW-0547">Nucleotide-binding</keyword>
<dbReference type="PROSITE" id="PS01011">
    <property type="entry name" value="FOLYLPOLYGLU_SYNT_1"/>
    <property type="match status" value="1"/>
</dbReference>
<dbReference type="Gene3D" id="3.40.1190.10">
    <property type="entry name" value="Mur-like, catalytic domain"/>
    <property type="match status" value="1"/>
</dbReference>
<feature type="domain" description="Mur ligase C-terminal" evidence="10">
    <location>
        <begin position="271"/>
        <end position="382"/>
    </location>
</feature>
<organism evidence="12 13">
    <name type="scientific">Leuconostoc kimchii</name>
    <dbReference type="NCBI Taxonomy" id="136609"/>
    <lineage>
        <taxon>Bacteria</taxon>
        <taxon>Bacillati</taxon>
        <taxon>Bacillota</taxon>
        <taxon>Bacilli</taxon>
        <taxon>Lactobacillales</taxon>
        <taxon>Lactobacillaceae</taxon>
        <taxon>Leuconostoc</taxon>
    </lineage>
</organism>
<evidence type="ECO:0000313" key="12">
    <source>
        <dbReference type="EMBL" id="QBR47105.1"/>
    </source>
</evidence>
<evidence type="ECO:0000256" key="2">
    <source>
        <dbReference type="ARBA" id="ARBA00013025"/>
    </source>
</evidence>
<evidence type="ECO:0000313" key="13">
    <source>
        <dbReference type="Proteomes" id="UP000295756"/>
    </source>
</evidence>
<comment type="catalytic activity">
    <reaction evidence="9">
        <text>(6S)-5,6,7,8-tetrahydrofolyl-(gamma-L-Glu)(n) + L-glutamate + ATP = (6S)-5,6,7,8-tetrahydrofolyl-(gamma-L-Glu)(n+1) + ADP + phosphate + H(+)</text>
        <dbReference type="Rhea" id="RHEA:10580"/>
        <dbReference type="Rhea" id="RHEA-COMP:14738"/>
        <dbReference type="Rhea" id="RHEA-COMP:14740"/>
        <dbReference type="ChEBI" id="CHEBI:15378"/>
        <dbReference type="ChEBI" id="CHEBI:29985"/>
        <dbReference type="ChEBI" id="CHEBI:30616"/>
        <dbReference type="ChEBI" id="CHEBI:43474"/>
        <dbReference type="ChEBI" id="CHEBI:141005"/>
        <dbReference type="ChEBI" id="CHEBI:456216"/>
        <dbReference type="EC" id="6.3.2.17"/>
    </reaction>
</comment>
<keyword evidence="6" id="KW-0067">ATP-binding</keyword>
<dbReference type="EMBL" id="CP037939">
    <property type="protein sequence ID" value="QBR47105.1"/>
    <property type="molecule type" value="Genomic_DNA"/>
</dbReference>
<dbReference type="InterPro" id="IPR036615">
    <property type="entry name" value="Mur_ligase_C_dom_sf"/>
</dbReference>
<keyword evidence="3" id="KW-0436">Ligase</keyword>
<dbReference type="PANTHER" id="PTHR11136">
    <property type="entry name" value="FOLYLPOLYGLUTAMATE SYNTHASE-RELATED"/>
    <property type="match status" value="1"/>
</dbReference>
<dbReference type="InterPro" id="IPR001645">
    <property type="entry name" value="Folylpolyglutamate_synth"/>
</dbReference>
<evidence type="ECO:0000256" key="3">
    <source>
        <dbReference type="ARBA" id="ARBA00022598"/>
    </source>
</evidence>
<dbReference type="InterPro" id="IPR013221">
    <property type="entry name" value="Mur_ligase_cen"/>
</dbReference>
<dbReference type="RefSeq" id="WP_013103243.1">
    <property type="nucleotide sequence ID" value="NZ_CP037939.1"/>
</dbReference>
<dbReference type="SUPFAM" id="SSF53244">
    <property type="entry name" value="MurD-like peptide ligases, peptide-binding domain"/>
    <property type="match status" value="1"/>
</dbReference>
<evidence type="ECO:0000256" key="1">
    <source>
        <dbReference type="ARBA" id="ARBA00008276"/>
    </source>
</evidence>
<dbReference type="PIRSF" id="PIRSF001563">
    <property type="entry name" value="Folylpolyglu_synth"/>
    <property type="match status" value="1"/>
</dbReference>
<sequence>MKTVEEAIQFIHSRPKGGKKESMDRMYDLLGALDNPQNRLPPAIHVTGTNGKGSVSTMVSNILRVAGYQTGLYMSPYITNFRERIQINNQLISKTDLVTTTKEVADCLNILDQKLAPDIPTEFEVLTAIMLTYFSKKELDAIVIEVGIGGQLDSTNVMKQTKVAVITSVGLDHQALLGHTISEIAWQKAGIIQDDSSVVIGDLPEEAQLVVASRSKSPLIRGEIGVFEQGLPGHYQIQNTATAVAAVNAFDNRITPEQISKGLDDSQLAARFERVKPGVLIDGAHNAQGLKKLYESLNTETYQEKTVTLIIGSLMDKNVVLEFDEILKNHRFQIILVPFVGPNGRHSLNIDSVAKKYGISTASSWREAYQQHQADIVVFTGSLYFVSQVRGEI</sequence>
<keyword evidence="7" id="KW-0460">Magnesium</keyword>